<dbReference type="InterPro" id="IPR011004">
    <property type="entry name" value="Trimer_LpxA-like_sf"/>
</dbReference>
<dbReference type="Gene3D" id="2.160.10.10">
    <property type="entry name" value="Hexapeptide repeat proteins"/>
    <property type="match status" value="1"/>
</dbReference>
<proteinExistence type="predicted"/>
<dbReference type="AlphaFoldDB" id="H0UK49"/>
<keyword evidence="4" id="KW-1185">Reference proteome</keyword>
<dbReference type="EMBL" id="CM001376">
    <property type="protein sequence ID" value="EHM13058.1"/>
    <property type="molecule type" value="Genomic_DNA"/>
</dbReference>
<dbReference type="SUPFAM" id="SSF51161">
    <property type="entry name" value="Trimeric LpxA-like enzymes"/>
    <property type="match status" value="1"/>
</dbReference>
<dbReference type="GO" id="GO:0009085">
    <property type="term" value="P:lysine biosynthetic process"/>
    <property type="evidence" value="ECO:0007669"/>
    <property type="project" value="UniProtKB-KW"/>
</dbReference>
<reference evidence="3 4" key="1">
    <citation type="submission" date="2011-11" db="EMBL/GenBank/DDBJ databases">
        <title>The Noncontiguous Finished genome of Jonquetella anthropi DSM 22815.</title>
        <authorList>
            <consortium name="US DOE Joint Genome Institute (JGI-PGF)"/>
            <person name="Lucas S."/>
            <person name="Copeland A."/>
            <person name="Lapidus A."/>
            <person name="Glavina del Rio T."/>
            <person name="Dalin E."/>
            <person name="Tice H."/>
            <person name="Bruce D."/>
            <person name="Goodwin L."/>
            <person name="Pitluck S."/>
            <person name="Peters L."/>
            <person name="Mikhailova N."/>
            <person name="Held B."/>
            <person name="Kyrpides N."/>
            <person name="Mavromatis K."/>
            <person name="Ivanova N."/>
            <person name="Markowitz V."/>
            <person name="Cheng J.-F."/>
            <person name="Hugenholtz P."/>
            <person name="Woyke T."/>
            <person name="Wu D."/>
            <person name="Gronow S."/>
            <person name="Wellnitz S."/>
            <person name="Brambilla E."/>
            <person name="Klenk H.-P."/>
            <person name="Eisen J.A."/>
        </authorList>
    </citation>
    <scope>NUCLEOTIDE SEQUENCE [LARGE SCALE GENOMIC DNA]</scope>
    <source>
        <strain evidence="3 4">DSM 22815</strain>
    </source>
</reference>
<keyword evidence="3" id="KW-0012">Acyltransferase</keyword>
<name>H0UK49_9BACT</name>
<dbReference type="PANTHER" id="PTHR43300:SF4">
    <property type="entry name" value="ACYL-[ACYL-CARRIER-PROTEIN]--UDP-N-ACETYLGLUCOSAMINE O-ACYLTRANSFERASE"/>
    <property type="match status" value="1"/>
</dbReference>
<dbReference type="Pfam" id="PF14602">
    <property type="entry name" value="Hexapep_2"/>
    <property type="match status" value="1"/>
</dbReference>
<accession>H0UK49</accession>
<dbReference type="eggNOG" id="COG1044">
    <property type="taxonomic scope" value="Bacteria"/>
</dbReference>
<dbReference type="Pfam" id="PF00132">
    <property type="entry name" value="Hexapep"/>
    <property type="match status" value="2"/>
</dbReference>
<dbReference type="InterPro" id="IPR018357">
    <property type="entry name" value="Hexapep_transf_CS"/>
</dbReference>
<dbReference type="InterPro" id="IPR050179">
    <property type="entry name" value="Trans_hexapeptide_repeat"/>
</dbReference>
<dbReference type="STRING" id="885272.JonanDRAFT_0664"/>
<keyword evidence="2" id="KW-0677">Repeat</keyword>
<dbReference type="Proteomes" id="UP000003806">
    <property type="component" value="Chromosome"/>
</dbReference>
<evidence type="ECO:0000256" key="1">
    <source>
        <dbReference type="ARBA" id="ARBA00022679"/>
    </source>
</evidence>
<sequence>MQKERNLQGMNVIIEDGAVIDPSVYIGYNVIIHSGVVIGANCKILDGAILGKEPAKAIMSATTSSSVELPPLVVGQGVTVGASCVLYRGADIGDSVFLGDLATVRENVTVGEGTIIGRGATIENKVAIGRRCKIESNAYITAFSAIEDFCFVAPCVIFSNDNFLGRTEERKKHFRGPRLRLGARVGAGAVLLPWVELGEDALVAAGSVVTRDVPARKIVMGCPARVCRDVPTEQLIENQIFYDHDDLNKKG</sequence>
<dbReference type="PANTHER" id="PTHR43300">
    <property type="entry name" value="ACETYLTRANSFERASE"/>
    <property type="match status" value="1"/>
</dbReference>
<dbReference type="InterPro" id="IPR001451">
    <property type="entry name" value="Hexapep"/>
</dbReference>
<dbReference type="CDD" id="cd03358">
    <property type="entry name" value="LbH_WxcM_N_like"/>
    <property type="match status" value="1"/>
</dbReference>
<evidence type="ECO:0000313" key="4">
    <source>
        <dbReference type="Proteomes" id="UP000003806"/>
    </source>
</evidence>
<dbReference type="HOGENOM" id="CLU_051638_9_0_0"/>
<dbReference type="PROSITE" id="PS00101">
    <property type="entry name" value="HEXAPEP_TRANSFERASES"/>
    <property type="match status" value="2"/>
</dbReference>
<keyword evidence="1 3" id="KW-0808">Transferase</keyword>
<evidence type="ECO:0000313" key="3">
    <source>
        <dbReference type="EMBL" id="EHM13058.1"/>
    </source>
</evidence>
<organism evidence="3 4">
    <name type="scientific">Jonquetella anthropi DSM 22815</name>
    <dbReference type="NCBI Taxonomy" id="885272"/>
    <lineage>
        <taxon>Bacteria</taxon>
        <taxon>Thermotogati</taxon>
        <taxon>Synergistota</taxon>
        <taxon>Synergistia</taxon>
        <taxon>Synergistales</taxon>
        <taxon>Dethiosulfovibrionaceae</taxon>
        <taxon>Jonquetella</taxon>
    </lineage>
</organism>
<dbReference type="RefSeq" id="WP_008522775.1">
    <property type="nucleotide sequence ID" value="NZ_CM001376.1"/>
</dbReference>
<dbReference type="GO" id="GO:0016746">
    <property type="term" value="F:acyltransferase activity"/>
    <property type="evidence" value="ECO:0007669"/>
    <property type="project" value="UniProtKB-KW"/>
</dbReference>
<evidence type="ECO:0000256" key="2">
    <source>
        <dbReference type="ARBA" id="ARBA00022737"/>
    </source>
</evidence>
<protein>
    <submittedName>
        <fullName evidence="3">UDP-3-O-(3-hydroxymyristoyl) glucosamine N-acyltransferase</fullName>
    </submittedName>
</protein>
<gene>
    <name evidence="3" type="ORF">JonanDRAFT_0664</name>
</gene>
<dbReference type="GO" id="GO:0019877">
    <property type="term" value="P:diaminopimelate biosynthetic process"/>
    <property type="evidence" value="ECO:0007669"/>
    <property type="project" value="UniProtKB-KW"/>
</dbReference>